<organism evidence="1 2">
    <name type="scientific">Brachionus calyciflorus</name>
    <dbReference type="NCBI Taxonomy" id="104777"/>
    <lineage>
        <taxon>Eukaryota</taxon>
        <taxon>Metazoa</taxon>
        <taxon>Spiralia</taxon>
        <taxon>Gnathifera</taxon>
        <taxon>Rotifera</taxon>
        <taxon>Eurotatoria</taxon>
        <taxon>Monogononta</taxon>
        <taxon>Pseudotrocha</taxon>
        <taxon>Ploima</taxon>
        <taxon>Brachionidae</taxon>
        <taxon>Brachionus</taxon>
    </lineage>
</organism>
<keyword evidence="2" id="KW-1185">Reference proteome</keyword>
<dbReference type="OrthoDB" id="6617617at2759"/>
<evidence type="ECO:0000313" key="1">
    <source>
        <dbReference type="EMBL" id="CAF1121600.1"/>
    </source>
</evidence>
<dbReference type="SUPFAM" id="SSF53098">
    <property type="entry name" value="Ribonuclease H-like"/>
    <property type="match status" value="1"/>
</dbReference>
<evidence type="ECO:0000313" key="2">
    <source>
        <dbReference type="Proteomes" id="UP000663879"/>
    </source>
</evidence>
<proteinExistence type="predicted"/>
<accession>A0A814QMG3</accession>
<dbReference type="EMBL" id="CAJNOC010008856">
    <property type="protein sequence ID" value="CAF1121600.1"/>
    <property type="molecule type" value="Genomic_DNA"/>
</dbReference>
<dbReference type="AlphaFoldDB" id="A0A814QMG3"/>
<sequence length="110" mass="12749">MSGVYKGLASRIKKEALYALYVHCYAHRLNHALQDSCNNIKEVRNLLGQINSIYILFEGSSKRNFIFETMKIDTNESKLRLKLLSDTRWSSRSAILKSVLDNYETILKTF</sequence>
<dbReference type="PANTHER" id="PTHR45749">
    <property type="match status" value="1"/>
</dbReference>
<comment type="caution">
    <text evidence="1">The sequence shown here is derived from an EMBL/GenBank/DDBJ whole genome shotgun (WGS) entry which is preliminary data.</text>
</comment>
<dbReference type="PANTHER" id="PTHR45749:SF21">
    <property type="entry name" value="DUF4371 DOMAIN-CONTAINING PROTEIN"/>
    <property type="match status" value="1"/>
</dbReference>
<evidence type="ECO:0008006" key="3">
    <source>
        <dbReference type="Google" id="ProtNLM"/>
    </source>
</evidence>
<gene>
    <name evidence="1" type="ORF">OXX778_LOCUS22067</name>
</gene>
<dbReference type="InterPro" id="IPR012337">
    <property type="entry name" value="RNaseH-like_sf"/>
</dbReference>
<name>A0A814QMG3_9BILA</name>
<reference evidence="1" key="1">
    <citation type="submission" date="2021-02" db="EMBL/GenBank/DDBJ databases">
        <authorList>
            <person name="Nowell W R."/>
        </authorList>
    </citation>
    <scope>NUCLEOTIDE SEQUENCE</scope>
    <source>
        <strain evidence="1">Ploen Becks lab</strain>
    </source>
</reference>
<protein>
    <recommendedName>
        <fullName evidence="3">DUF4371 domain-containing protein</fullName>
    </recommendedName>
</protein>
<dbReference type="Proteomes" id="UP000663879">
    <property type="component" value="Unassembled WGS sequence"/>
</dbReference>